<accession>A0A7J6U2A1</accession>
<reference evidence="2 3" key="1">
    <citation type="submission" date="2020-04" db="EMBL/GenBank/DDBJ databases">
        <title>Perkinsus olseni comparative genomics.</title>
        <authorList>
            <person name="Bogema D.R."/>
        </authorList>
    </citation>
    <scope>NUCLEOTIDE SEQUENCE [LARGE SCALE GENOMIC DNA]</scope>
    <source>
        <strain evidence="2">ATCC PRA-205</strain>
    </source>
</reference>
<name>A0A7J6U2A1_PEROL</name>
<sequence>MTYMDTDVSVTSDGVPSYVLSLPLYTGASGYPRLQEAYQKAFFYFRQSVPEIMFLTFLLVSTVCLGLVVLYESRKGSSTGLRKKAQNSRPTLALGGTGLRFGYEFGCIAALQDTVNLRDVCVTTVSGSIFAGFLVVAPQLDAGKMIKALLNVRDHVMSPGSKGCYFMDVDQTVDLILKELHGTGGLTDAILRSIASSDQLRIGITSFRPWPTTRCVHCPDNFEDLHRVMAAAICIPPFFNRFARFEGHFAADAAFSSWFAIPDGCRFEEVVKLTPFFVPWARYRSVFASTPHDLCECVYPFGLDRQLESFREGYARTKKQLADPSGWQSDLAVKKHPIDRMDGRIASIWHVVESS</sequence>
<keyword evidence="1" id="KW-0812">Transmembrane</keyword>
<dbReference type="InterPro" id="IPR016035">
    <property type="entry name" value="Acyl_Trfase/lysoPLipase"/>
</dbReference>
<gene>
    <name evidence="2" type="ORF">FOZ62_022466</name>
</gene>
<evidence type="ECO:0000313" key="2">
    <source>
        <dbReference type="EMBL" id="KAF4751839.1"/>
    </source>
</evidence>
<evidence type="ECO:0000256" key="1">
    <source>
        <dbReference type="SAM" id="Phobius"/>
    </source>
</evidence>
<proteinExistence type="predicted"/>
<dbReference type="SUPFAM" id="SSF52151">
    <property type="entry name" value="FabD/lysophospholipase-like"/>
    <property type="match status" value="1"/>
</dbReference>
<comment type="caution">
    <text evidence="2">The sequence shown here is derived from an EMBL/GenBank/DDBJ whole genome shotgun (WGS) entry which is preliminary data.</text>
</comment>
<evidence type="ECO:0008006" key="4">
    <source>
        <dbReference type="Google" id="ProtNLM"/>
    </source>
</evidence>
<organism evidence="2 3">
    <name type="scientific">Perkinsus olseni</name>
    <name type="common">Perkinsus atlanticus</name>
    <dbReference type="NCBI Taxonomy" id="32597"/>
    <lineage>
        <taxon>Eukaryota</taxon>
        <taxon>Sar</taxon>
        <taxon>Alveolata</taxon>
        <taxon>Perkinsozoa</taxon>
        <taxon>Perkinsea</taxon>
        <taxon>Perkinsida</taxon>
        <taxon>Perkinsidae</taxon>
        <taxon>Perkinsus</taxon>
    </lineage>
</organism>
<dbReference type="AlphaFoldDB" id="A0A7J6U2A1"/>
<feature type="transmembrane region" description="Helical" evidence="1">
    <location>
        <begin position="52"/>
        <end position="71"/>
    </location>
</feature>
<feature type="transmembrane region" description="Helical" evidence="1">
    <location>
        <begin position="117"/>
        <end position="137"/>
    </location>
</feature>
<protein>
    <recommendedName>
        <fullName evidence="4">PNPLA domain-containing protein</fullName>
    </recommendedName>
</protein>
<evidence type="ECO:0000313" key="3">
    <source>
        <dbReference type="Proteomes" id="UP000574390"/>
    </source>
</evidence>
<keyword evidence="1" id="KW-1133">Transmembrane helix</keyword>
<dbReference type="Proteomes" id="UP000574390">
    <property type="component" value="Unassembled WGS sequence"/>
</dbReference>
<dbReference type="EMBL" id="JABANM010002879">
    <property type="protein sequence ID" value="KAF4751839.1"/>
    <property type="molecule type" value="Genomic_DNA"/>
</dbReference>
<keyword evidence="1" id="KW-0472">Membrane</keyword>